<dbReference type="GO" id="GO:0000811">
    <property type="term" value="C:GINS complex"/>
    <property type="evidence" value="ECO:0007669"/>
    <property type="project" value="EnsemblFungi"/>
</dbReference>
<feature type="domain" description="GINS subunit" evidence="7">
    <location>
        <begin position="98"/>
        <end position="201"/>
    </location>
</feature>
<evidence type="ECO:0000313" key="10">
    <source>
        <dbReference type="Proteomes" id="UP000005220"/>
    </source>
</evidence>
<dbReference type="FunCoup" id="H2AMK1">
    <property type="interactions" value="741"/>
</dbReference>
<dbReference type="CDD" id="cd21694">
    <property type="entry name" value="GINS_B_Psf2"/>
    <property type="match status" value="1"/>
</dbReference>
<comment type="subcellular location">
    <subcellularLocation>
        <location evidence="1 6">Nucleus</location>
    </subcellularLocation>
</comment>
<dbReference type="EMBL" id="HE650821">
    <property type="protein sequence ID" value="CCF55601.1"/>
    <property type="molecule type" value="Genomic_DNA"/>
</dbReference>
<dbReference type="PIRSF" id="PIRSF028998">
    <property type="entry name" value="GINS_Psf2_subgr"/>
    <property type="match status" value="1"/>
</dbReference>
<evidence type="ECO:0000259" key="8">
    <source>
        <dbReference type="Pfam" id="PF25005"/>
    </source>
</evidence>
<evidence type="ECO:0000313" key="9">
    <source>
        <dbReference type="EMBL" id="CCF55601.1"/>
    </source>
</evidence>
<gene>
    <name evidence="9" type="primary">KAFR0A01630</name>
    <name evidence="9" type="ORF">KAFR_0A01630</name>
</gene>
<evidence type="ECO:0000256" key="1">
    <source>
        <dbReference type="ARBA" id="ARBA00004123"/>
    </source>
</evidence>
<dbReference type="PANTHER" id="PTHR12772:SF0">
    <property type="entry name" value="DNA REPLICATION COMPLEX GINS PROTEIN PSF2"/>
    <property type="match status" value="1"/>
</dbReference>
<feature type="domain" description="DNA replication complex GINS protein PSF2 N-terminal" evidence="8">
    <location>
        <begin position="66"/>
        <end position="94"/>
    </location>
</feature>
<evidence type="ECO:0000259" key="7">
    <source>
        <dbReference type="Pfam" id="PF05916"/>
    </source>
</evidence>
<dbReference type="HOGENOM" id="CLU_078274_1_1_1"/>
<dbReference type="SUPFAM" id="SSF158573">
    <property type="entry name" value="GINS helical bundle-like"/>
    <property type="match status" value="1"/>
</dbReference>
<dbReference type="InterPro" id="IPR036224">
    <property type="entry name" value="GINS_bundle-like_dom_sf"/>
</dbReference>
<dbReference type="PANTHER" id="PTHR12772">
    <property type="entry name" value="DNA REPLICATION COMPLEX GINS PROTEIN PSF2"/>
    <property type="match status" value="1"/>
</dbReference>
<dbReference type="KEGG" id="kaf:KAFR_0A01630"/>
<dbReference type="STRING" id="1071382.H2AMK1"/>
<dbReference type="eggNOG" id="KOG4071">
    <property type="taxonomic scope" value="Eukaryota"/>
</dbReference>
<evidence type="ECO:0000256" key="3">
    <source>
        <dbReference type="ARBA" id="ARBA00015139"/>
    </source>
</evidence>
<dbReference type="OrthoDB" id="1938138at2759"/>
<name>H2AMK1_KAZAF</name>
<dbReference type="GeneID" id="13882178"/>
<dbReference type="GO" id="GO:0006261">
    <property type="term" value="P:DNA-templated DNA replication"/>
    <property type="evidence" value="ECO:0007669"/>
    <property type="project" value="EnsemblFungi"/>
</dbReference>
<dbReference type="Pfam" id="PF25005">
    <property type="entry name" value="PSF2_N"/>
    <property type="match status" value="1"/>
</dbReference>
<dbReference type="RefSeq" id="XP_003954736.1">
    <property type="nucleotide sequence ID" value="XM_003954687.1"/>
</dbReference>
<reference evidence="9 10" key="1">
    <citation type="journal article" date="2011" name="Proc. Natl. Acad. Sci. U.S.A.">
        <title>Evolutionary erosion of yeast sex chromosomes by mating-type switching accidents.</title>
        <authorList>
            <person name="Gordon J.L."/>
            <person name="Armisen D."/>
            <person name="Proux-Wera E."/>
            <person name="Oheigeartaigh S.S."/>
            <person name="Byrne K.P."/>
            <person name="Wolfe K.H."/>
        </authorList>
    </citation>
    <scope>NUCLEOTIDE SEQUENCE [LARGE SCALE GENOMIC DNA]</scope>
    <source>
        <strain evidence="10">ATCC 22294 / BCRC 22015 / CBS 2517 / CECT 1963 / NBRC 1671 / NRRL Y-8276</strain>
    </source>
</reference>
<dbReference type="Gene3D" id="1.20.58.1020">
    <property type="match status" value="1"/>
</dbReference>
<keyword evidence="10" id="KW-1185">Reference proteome</keyword>
<dbReference type="AlphaFoldDB" id="H2AMK1"/>
<evidence type="ECO:0000256" key="6">
    <source>
        <dbReference type="PIRNR" id="PIRNR028998"/>
    </source>
</evidence>
<protein>
    <recommendedName>
        <fullName evidence="3 6">DNA replication complex GINS protein PSF2</fullName>
    </recommendedName>
</protein>
<dbReference type="InterPro" id="IPR007257">
    <property type="entry name" value="GINS_Psf2"/>
</dbReference>
<proteinExistence type="inferred from homology"/>
<dbReference type="CDD" id="cd11712">
    <property type="entry name" value="GINS_A_psf2"/>
    <property type="match status" value="1"/>
</dbReference>
<dbReference type="Pfam" id="PF05916">
    <property type="entry name" value="Sld5"/>
    <property type="match status" value="1"/>
</dbReference>
<dbReference type="InterPro" id="IPR021151">
    <property type="entry name" value="GINS_A"/>
</dbReference>
<dbReference type="GO" id="GO:0043596">
    <property type="term" value="C:nuclear replication fork"/>
    <property type="evidence" value="ECO:0007669"/>
    <property type="project" value="EnsemblFungi"/>
</dbReference>
<dbReference type="GO" id="GO:0071162">
    <property type="term" value="C:CMG complex"/>
    <property type="evidence" value="ECO:0007669"/>
    <property type="project" value="EnsemblFungi"/>
</dbReference>
<organism evidence="9 10">
    <name type="scientific">Kazachstania africana (strain ATCC 22294 / BCRC 22015 / CBS 2517 / CECT 1963 / NBRC 1671 / NRRL Y-8276)</name>
    <name type="common">Yeast</name>
    <name type="synonym">Kluyveromyces africanus</name>
    <dbReference type="NCBI Taxonomy" id="1071382"/>
    <lineage>
        <taxon>Eukaryota</taxon>
        <taxon>Fungi</taxon>
        <taxon>Dikarya</taxon>
        <taxon>Ascomycota</taxon>
        <taxon>Saccharomycotina</taxon>
        <taxon>Saccharomycetes</taxon>
        <taxon>Saccharomycetales</taxon>
        <taxon>Saccharomycetaceae</taxon>
        <taxon>Kazachstania</taxon>
    </lineage>
</organism>
<dbReference type="InParanoid" id="H2AMK1"/>
<evidence type="ECO:0000256" key="5">
    <source>
        <dbReference type="ARBA" id="ARBA00023242"/>
    </source>
</evidence>
<accession>H2AMK1</accession>
<sequence>MALPAHLQETFSSEEVRFLVENEPIKIFPRITTKTMARTTSNNTKSHTNNDSSTRHTLITMNKFPLNEMIAMKSMEVSLWLALLLKQQNKCNIIIPEWLTVNSLDRYVKYETKYSDRFSSLPWNWLVLSKILFEKAYDDFNDPVNELRQRIQDLRELRQVKVLKGLSYLNESHLQLDNLSLTEINELRPFIVGTMNKLREVHSASLDHTETNEGENLNIDEDASFGSANYDGSRMVT</sequence>
<dbReference type="InterPro" id="IPR056784">
    <property type="entry name" value="PSF2_N"/>
</dbReference>
<dbReference type="Proteomes" id="UP000005220">
    <property type="component" value="Chromosome 1"/>
</dbReference>
<dbReference type="Gene3D" id="3.40.5.50">
    <property type="match status" value="1"/>
</dbReference>
<dbReference type="GO" id="GO:0000727">
    <property type="term" value="P:double-strand break repair via break-induced replication"/>
    <property type="evidence" value="ECO:0007669"/>
    <property type="project" value="EnsemblFungi"/>
</dbReference>
<keyword evidence="5 6" id="KW-0539">Nucleus</keyword>
<keyword evidence="4 6" id="KW-0235">DNA replication</keyword>
<dbReference type="FunFam" id="1.20.58.1020:FF:000001">
    <property type="entry name" value="DNA replication complex GINS protein PSF2"/>
    <property type="match status" value="1"/>
</dbReference>
<comment type="subunit">
    <text evidence="6">Component of the GINS complex.</text>
</comment>
<evidence type="ECO:0000256" key="2">
    <source>
        <dbReference type="ARBA" id="ARBA00010565"/>
    </source>
</evidence>
<evidence type="ECO:0000256" key="4">
    <source>
        <dbReference type="ARBA" id="ARBA00022705"/>
    </source>
</evidence>
<comment type="similarity">
    <text evidence="2 6">Belongs to the GINS2/PSF2 family.</text>
</comment>
<dbReference type="SUPFAM" id="SSF160059">
    <property type="entry name" value="PriA/YqbF domain"/>
    <property type="match status" value="1"/>
</dbReference>